<evidence type="ECO:0000313" key="5">
    <source>
        <dbReference type="EMBL" id="MFD2046273.1"/>
    </source>
</evidence>
<evidence type="ECO:0000256" key="1">
    <source>
        <dbReference type="ARBA" id="ARBA00007228"/>
    </source>
</evidence>
<dbReference type="InterPro" id="IPR029028">
    <property type="entry name" value="Alpha/beta_knot_MTases"/>
</dbReference>
<dbReference type="Gene3D" id="3.40.1280.10">
    <property type="match status" value="1"/>
</dbReference>
<dbReference type="Gene3D" id="3.30.1330.30">
    <property type="match status" value="1"/>
</dbReference>
<dbReference type="SUPFAM" id="SSF55315">
    <property type="entry name" value="L30e-like"/>
    <property type="match status" value="1"/>
</dbReference>
<evidence type="ECO:0000256" key="3">
    <source>
        <dbReference type="ARBA" id="ARBA00022679"/>
    </source>
</evidence>
<dbReference type="Pfam" id="PF00588">
    <property type="entry name" value="SpoU_methylase"/>
    <property type="match status" value="1"/>
</dbReference>
<dbReference type="InterPro" id="IPR013123">
    <property type="entry name" value="SpoU_subst-bd"/>
</dbReference>
<sequence>MITSVQNDKVKNWKKLQRRKERKNTGTFLIEGYHLVEEAWKSEWTIREIIVQQDVSVPAWCENYQVTVVGENVFQYISETKTPQGIAAIVSFKEQPASIGNFVLLIDAIQDPGNLGTIIRTADAAGFDAIILGNGTVDVFNDKVIRATQGSIFHIPIFQENLEERISILQQEGFSIWATALTNAKPYHTIEKPEKVALVLGNEGAGIKEDIIRQADTIVNIPIYGEAESLNVSVAAGILMYHVKC</sequence>
<dbReference type="InterPro" id="IPR053888">
    <property type="entry name" value="MRM3-like_sub_bind"/>
</dbReference>
<keyword evidence="6" id="KW-1185">Reference proteome</keyword>
<dbReference type="PANTHER" id="PTHR43191">
    <property type="entry name" value="RRNA METHYLTRANSFERASE 3"/>
    <property type="match status" value="1"/>
</dbReference>
<protein>
    <submittedName>
        <fullName evidence="5">TrmH family RNA methyltransferase</fullName>
    </submittedName>
</protein>
<feature type="domain" description="RNA 2-O ribose methyltransferase substrate binding" evidence="4">
    <location>
        <begin position="29"/>
        <end position="96"/>
    </location>
</feature>
<dbReference type="RefSeq" id="WP_377557371.1">
    <property type="nucleotide sequence ID" value="NZ_JBHUHQ010000021.1"/>
</dbReference>
<evidence type="ECO:0000313" key="6">
    <source>
        <dbReference type="Proteomes" id="UP001597383"/>
    </source>
</evidence>
<organism evidence="5 6">
    <name type="scientific">Ornithinibacillus salinisoli</name>
    <dbReference type="NCBI Taxonomy" id="1848459"/>
    <lineage>
        <taxon>Bacteria</taxon>
        <taxon>Bacillati</taxon>
        <taxon>Bacillota</taxon>
        <taxon>Bacilli</taxon>
        <taxon>Bacillales</taxon>
        <taxon>Bacillaceae</taxon>
        <taxon>Ornithinibacillus</taxon>
    </lineage>
</organism>
<evidence type="ECO:0000259" key="4">
    <source>
        <dbReference type="SMART" id="SM00967"/>
    </source>
</evidence>
<evidence type="ECO:0000256" key="2">
    <source>
        <dbReference type="ARBA" id="ARBA00022603"/>
    </source>
</evidence>
<reference evidence="6" key="1">
    <citation type="journal article" date="2019" name="Int. J. Syst. Evol. Microbiol.">
        <title>The Global Catalogue of Microorganisms (GCM) 10K type strain sequencing project: providing services to taxonomists for standard genome sequencing and annotation.</title>
        <authorList>
            <consortium name="The Broad Institute Genomics Platform"/>
            <consortium name="The Broad Institute Genome Sequencing Center for Infectious Disease"/>
            <person name="Wu L."/>
            <person name="Ma J."/>
        </authorList>
    </citation>
    <scope>NUCLEOTIDE SEQUENCE [LARGE SCALE GENOMIC DNA]</scope>
    <source>
        <strain evidence="6">R28</strain>
    </source>
</reference>
<dbReference type="CDD" id="cd18095">
    <property type="entry name" value="SpoU-like_rRNA-MTase"/>
    <property type="match status" value="1"/>
</dbReference>
<comment type="similarity">
    <text evidence="1">Belongs to the class IV-like SAM-binding methyltransferase superfamily. RNA methyltransferase TrmH family.</text>
</comment>
<dbReference type="SMART" id="SM00967">
    <property type="entry name" value="SpoU_sub_bind"/>
    <property type="match status" value="1"/>
</dbReference>
<name>A0ABW4W639_9BACI</name>
<accession>A0ABW4W639</accession>
<keyword evidence="2 5" id="KW-0489">Methyltransferase</keyword>
<keyword evidence="3" id="KW-0808">Transferase</keyword>
<proteinExistence type="inferred from homology"/>
<dbReference type="EMBL" id="JBHUHQ010000021">
    <property type="protein sequence ID" value="MFD2046273.1"/>
    <property type="molecule type" value="Genomic_DNA"/>
</dbReference>
<dbReference type="InterPro" id="IPR029064">
    <property type="entry name" value="Ribosomal_eL30-like_sf"/>
</dbReference>
<dbReference type="Pfam" id="PF22435">
    <property type="entry name" value="MRM3-like_sub_bind"/>
    <property type="match status" value="1"/>
</dbReference>
<dbReference type="InterPro" id="IPR051259">
    <property type="entry name" value="rRNA_Methyltransferase"/>
</dbReference>
<comment type="caution">
    <text evidence="5">The sequence shown here is derived from an EMBL/GenBank/DDBJ whole genome shotgun (WGS) entry which is preliminary data.</text>
</comment>
<dbReference type="PANTHER" id="PTHR43191:SF2">
    <property type="entry name" value="RRNA METHYLTRANSFERASE 3, MITOCHONDRIAL"/>
    <property type="match status" value="1"/>
</dbReference>
<dbReference type="InterPro" id="IPR029026">
    <property type="entry name" value="tRNA_m1G_MTases_N"/>
</dbReference>
<dbReference type="GO" id="GO:0008168">
    <property type="term" value="F:methyltransferase activity"/>
    <property type="evidence" value="ECO:0007669"/>
    <property type="project" value="UniProtKB-KW"/>
</dbReference>
<dbReference type="SUPFAM" id="SSF75217">
    <property type="entry name" value="alpha/beta knot"/>
    <property type="match status" value="1"/>
</dbReference>
<gene>
    <name evidence="5" type="ORF">ACFSJF_18525</name>
</gene>
<dbReference type="InterPro" id="IPR001537">
    <property type="entry name" value="SpoU_MeTrfase"/>
</dbReference>
<dbReference type="Proteomes" id="UP001597383">
    <property type="component" value="Unassembled WGS sequence"/>
</dbReference>
<dbReference type="GO" id="GO:0032259">
    <property type="term" value="P:methylation"/>
    <property type="evidence" value="ECO:0007669"/>
    <property type="project" value="UniProtKB-KW"/>
</dbReference>